<dbReference type="InterPro" id="IPR036322">
    <property type="entry name" value="WD40_repeat_dom_sf"/>
</dbReference>
<dbReference type="SMART" id="SM01028">
    <property type="entry name" value="Beta-TrCP_D"/>
    <property type="match status" value="1"/>
</dbReference>
<dbReference type="AlphaFoldDB" id="A0A8S3Q2E8"/>
<gene>
    <name evidence="3" type="ORF">MEDL_5426</name>
</gene>
<sequence>MPLFPPNSNVDAAGCQQLLQNRFHIGMLKKHRLQFNLSFEDYLKDRDPCVKQFEHWTEYEQVTFVQHLLSRMCHFQHGQINAFLKPMLQRDFISALPGKMEMLLTIHAIISGLISVSVDTVLGFKPKPGEPLKDHKFYRNLYPQIIEDIDVKNRNKLEDRSSHTKRIHCRSETSKGVYCLQYDETRIISGLRDNTIKDRSIAVWDMQSPSEINLRRVLVGHRAAVNVVIFDEKYIVSASGDRTIKVGYTILYLEDHG</sequence>
<dbReference type="GO" id="GO:0046983">
    <property type="term" value="F:protein dimerization activity"/>
    <property type="evidence" value="ECO:0007669"/>
    <property type="project" value="InterPro"/>
</dbReference>
<dbReference type="Gene3D" id="6.10.250.1840">
    <property type="match status" value="1"/>
</dbReference>
<dbReference type="InterPro" id="IPR001680">
    <property type="entry name" value="WD40_rpt"/>
</dbReference>
<dbReference type="Gene3D" id="2.130.10.10">
    <property type="entry name" value="YVTN repeat-like/Quinoprotein amine dehydrogenase"/>
    <property type="match status" value="1"/>
</dbReference>
<organism evidence="3 4">
    <name type="scientific">Mytilus edulis</name>
    <name type="common">Blue mussel</name>
    <dbReference type="NCBI Taxonomy" id="6550"/>
    <lineage>
        <taxon>Eukaryota</taxon>
        <taxon>Metazoa</taxon>
        <taxon>Spiralia</taxon>
        <taxon>Lophotrochozoa</taxon>
        <taxon>Mollusca</taxon>
        <taxon>Bivalvia</taxon>
        <taxon>Autobranchia</taxon>
        <taxon>Pteriomorphia</taxon>
        <taxon>Mytilida</taxon>
        <taxon>Mytiloidea</taxon>
        <taxon>Mytilidae</taxon>
        <taxon>Mytilinae</taxon>
        <taxon>Mytilus</taxon>
    </lineage>
</organism>
<reference evidence="3" key="1">
    <citation type="submission" date="2021-03" db="EMBL/GenBank/DDBJ databases">
        <authorList>
            <person name="Bekaert M."/>
        </authorList>
    </citation>
    <scope>NUCLEOTIDE SEQUENCE</scope>
</reference>
<evidence type="ECO:0000313" key="4">
    <source>
        <dbReference type="Proteomes" id="UP000683360"/>
    </source>
</evidence>
<evidence type="ECO:0000313" key="3">
    <source>
        <dbReference type="EMBL" id="CAG2190113.1"/>
    </source>
</evidence>
<accession>A0A8S3Q2E8</accession>
<dbReference type="SUPFAM" id="SSF50978">
    <property type="entry name" value="WD40 repeat-like"/>
    <property type="match status" value="1"/>
</dbReference>
<proteinExistence type="predicted"/>
<dbReference type="Pfam" id="PF12125">
    <property type="entry name" value="Beta-TrCP_D"/>
    <property type="match status" value="1"/>
</dbReference>
<dbReference type="EMBL" id="CAJPWZ010000314">
    <property type="protein sequence ID" value="CAG2190113.1"/>
    <property type="molecule type" value="Genomic_DNA"/>
</dbReference>
<dbReference type="InterPro" id="IPR021977">
    <property type="entry name" value="Beta-TrCP_D"/>
</dbReference>
<dbReference type="InterPro" id="IPR050995">
    <property type="entry name" value="WD-F-box_domain-protein"/>
</dbReference>
<dbReference type="Proteomes" id="UP000683360">
    <property type="component" value="Unassembled WGS sequence"/>
</dbReference>
<evidence type="ECO:0000256" key="1">
    <source>
        <dbReference type="ARBA" id="ARBA00022786"/>
    </source>
</evidence>
<keyword evidence="1" id="KW-0833">Ubl conjugation pathway</keyword>
<feature type="domain" description="D" evidence="2">
    <location>
        <begin position="50"/>
        <end position="89"/>
    </location>
</feature>
<dbReference type="InterPro" id="IPR015943">
    <property type="entry name" value="WD40/YVTN_repeat-like_dom_sf"/>
</dbReference>
<dbReference type="SMART" id="SM00320">
    <property type="entry name" value="WD40"/>
    <property type="match status" value="2"/>
</dbReference>
<dbReference type="PANTHER" id="PTHR14604">
    <property type="entry name" value="WD40 REPEAT PF20"/>
    <property type="match status" value="1"/>
</dbReference>
<keyword evidence="4" id="KW-1185">Reference proteome</keyword>
<evidence type="ECO:0000259" key="2">
    <source>
        <dbReference type="SMART" id="SM01028"/>
    </source>
</evidence>
<name>A0A8S3Q2E8_MYTED</name>
<dbReference type="OrthoDB" id="19711at2759"/>
<dbReference type="Pfam" id="PF00400">
    <property type="entry name" value="WD40"/>
    <property type="match status" value="1"/>
</dbReference>
<comment type="caution">
    <text evidence="3">The sequence shown here is derived from an EMBL/GenBank/DDBJ whole genome shotgun (WGS) entry which is preliminary data.</text>
</comment>
<dbReference type="PANTHER" id="PTHR14604:SF4">
    <property type="entry name" value="F-BOX DOMAIN-CONTAINING PROTEIN"/>
    <property type="match status" value="1"/>
</dbReference>
<protein>
    <submittedName>
        <fullName evidence="3">FBXW1_11</fullName>
    </submittedName>
</protein>